<comment type="caution">
    <text evidence="1">The sequence shown here is derived from an EMBL/GenBank/DDBJ whole genome shotgun (WGS) entry which is preliminary data.</text>
</comment>
<proteinExistence type="predicted"/>
<gene>
    <name evidence="1" type="ORF">EBN88_14135</name>
</gene>
<dbReference type="EMBL" id="RFFJ01000068">
    <property type="protein sequence ID" value="RMI39726.1"/>
    <property type="molecule type" value="Genomic_DNA"/>
</dbReference>
<protein>
    <submittedName>
        <fullName evidence="1">Uncharacterized protein</fullName>
    </submittedName>
</protein>
<reference evidence="1 2" key="1">
    <citation type="submission" date="2018-10" db="EMBL/GenBank/DDBJ databases">
        <title>Isolation, diversity and antifungal activity of actinobacteria from wheat.</title>
        <authorList>
            <person name="Han C."/>
        </authorList>
    </citation>
    <scope>NUCLEOTIDE SEQUENCE [LARGE SCALE GENOMIC DNA]</scope>
    <source>
        <strain evidence="1 2">NEAU-YY642</strain>
    </source>
</reference>
<evidence type="ECO:0000313" key="1">
    <source>
        <dbReference type="EMBL" id="RMI39726.1"/>
    </source>
</evidence>
<evidence type="ECO:0000313" key="2">
    <source>
        <dbReference type="Proteomes" id="UP000278673"/>
    </source>
</evidence>
<organism evidence="1 2">
    <name type="scientific">Streptomyces triticirhizae</name>
    <dbReference type="NCBI Taxonomy" id="2483353"/>
    <lineage>
        <taxon>Bacteria</taxon>
        <taxon>Bacillati</taxon>
        <taxon>Actinomycetota</taxon>
        <taxon>Actinomycetes</taxon>
        <taxon>Kitasatosporales</taxon>
        <taxon>Streptomycetaceae</taxon>
        <taxon>Streptomyces</taxon>
    </lineage>
</organism>
<name>A0A3M2LRL3_9ACTN</name>
<sequence>MTDRVTDGVLLRELIEAADQIIRETRRGRLPTTATERLYLLRRAGLLAAAGAADAEADLALATFDVRHNTRRGTAWPDWGDPASLAEYRVREVEAFAAGVPSPNQVHY</sequence>
<accession>A0A3M2LRL3</accession>
<dbReference type="Proteomes" id="UP000278673">
    <property type="component" value="Unassembled WGS sequence"/>
</dbReference>
<keyword evidence="2" id="KW-1185">Reference proteome</keyword>
<dbReference type="AlphaFoldDB" id="A0A3M2LRL3"/>